<protein>
    <submittedName>
        <fullName evidence="2">MFS transporter</fullName>
    </submittedName>
</protein>
<organism evidence="1 2">
    <name type="scientific">Heterorhabditis bacteriophora</name>
    <name type="common">Entomopathogenic nematode worm</name>
    <dbReference type="NCBI Taxonomy" id="37862"/>
    <lineage>
        <taxon>Eukaryota</taxon>
        <taxon>Metazoa</taxon>
        <taxon>Ecdysozoa</taxon>
        <taxon>Nematoda</taxon>
        <taxon>Chromadorea</taxon>
        <taxon>Rhabditida</taxon>
        <taxon>Rhabditina</taxon>
        <taxon>Rhabditomorpha</taxon>
        <taxon>Strongyloidea</taxon>
        <taxon>Heterorhabditidae</taxon>
        <taxon>Heterorhabditis</taxon>
    </lineage>
</organism>
<dbReference type="Proteomes" id="UP000095283">
    <property type="component" value="Unplaced"/>
</dbReference>
<dbReference type="WBParaSite" id="Hba_16681">
    <property type="protein sequence ID" value="Hba_16681"/>
    <property type="gene ID" value="Hba_16681"/>
</dbReference>
<dbReference type="AlphaFoldDB" id="A0A1I7XGP5"/>
<sequence>MTMKNWLKRRTMSEHSPELTGQLGELVGDFLADCNMFSVLVYVYYV</sequence>
<keyword evidence="1" id="KW-1185">Reference proteome</keyword>
<evidence type="ECO:0000313" key="1">
    <source>
        <dbReference type="Proteomes" id="UP000095283"/>
    </source>
</evidence>
<accession>A0A1I7XGP5</accession>
<proteinExistence type="predicted"/>
<reference evidence="2" key="1">
    <citation type="submission" date="2016-11" db="UniProtKB">
        <authorList>
            <consortium name="WormBaseParasite"/>
        </authorList>
    </citation>
    <scope>IDENTIFICATION</scope>
</reference>
<name>A0A1I7XGP5_HETBA</name>
<evidence type="ECO:0000313" key="2">
    <source>
        <dbReference type="WBParaSite" id="Hba_16681"/>
    </source>
</evidence>